<dbReference type="GO" id="GO:0006780">
    <property type="term" value="P:uroporphyrinogen III biosynthetic process"/>
    <property type="evidence" value="ECO:0007669"/>
    <property type="project" value="InterPro"/>
</dbReference>
<evidence type="ECO:0000259" key="1">
    <source>
        <dbReference type="Pfam" id="PF02602"/>
    </source>
</evidence>
<organism evidence="2 3">
    <name type="scientific">Halopseudomonas aestusnigri</name>
    <dbReference type="NCBI Taxonomy" id="857252"/>
    <lineage>
        <taxon>Bacteria</taxon>
        <taxon>Pseudomonadati</taxon>
        <taxon>Pseudomonadota</taxon>
        <taxon>Gammaproteobacteria</taxon>
        <taxon>Pseudomonadales</taxon>
        <taxon>Pseudomonadaceae</taxon>
        <taxon>Halopseudomonas</taxon>
    </lineage>
</organism>
<dbReference type="InterPro" id="IPR036108">
    <property type="entry name" value="4pyrrol_syn_uPrphyn_synt_sf"/>
</dbReference>
<name>A0AAQ1JRL7_9GAMM</name>
<dbReference type="PANTHER" id="PTHR40082">
    <property type="entry name" value="BLR5956 PROTEIN"/>
    <property type="match status" value="1"/>
</dbReference>
<evidence type="ECO:0000313" key="3">
    <source>
        <dbReference type="Proteomes" id="UP000243518"/>
    </source>
</evidence>
<accession>A0AAQ1JRL7</accession>
<dbReference type="AlphaFoldDB" id="A0AAQ1JRL7"/>
<keyword evidence="3" id="KW-1185">Reference proteome</keyword>
<dbReference type="EMBL" id="FNVE01000018">
    <property type="protein sequence ID" value="SEG72433.1"/>
    <property type="molecule type" value="Genomic_DNA"/>
</dbReference>
<feature type="domain" description="Tetrapyrrole biosynthesis uroporphyrinogen III synthase" evidence="1">
    <location>
        <begin position="67"/>
        <end position="302"/>
    </location>
</feature>
<dbReference type="CDD" id="cd06578">
    <property type="entry name" value="HemD"/>
    <property type="match status" value="1"/>
</dbReference>
<comment type="caution">
    <text evidence="2">The sequence shown here is derived from an EMBL/GenBank/DDBJ whole genome shotgun (WGS) entry which is preliminary data.</text>
</comment>
<dbReference type="InterPro" id="IPR003754">
    <property type="entry name" value="4pyrrol_synth_uPrphyn_synth"/>
</dbReference>
<dbReference type="PANTHER" id="PTHR40082:SF1">
    <property type="entry name" value="BLR5956 PROTEIN"/>
    <property type="match status" value="1"/>
</dbReference>
<evidence type="ECO:0000313" key="2">
    <source>
        <dbReference type="EMBL" id="SEG72433.1"/>
    </source>
</evidence>
<reference evidence="2 3" key="1">
    <citation type="submission" date="2016-10" db="EMBL/GenBank/DDBJ databases">
        <authorList>
            <person name="Varghese N."/>
            <person name="Submissions S."/>
        </authorList>
    </citation>
    <scope>NUCLEOTIDE SEQUENCE [LARGE SCALE GENOMIC DNA]</scope>
    <source>
        <strain evidence="2 3">CECT 8317</strain>
    </source>
</reference>
<gene>
    <name evidence="2" type="ORF">SAMN05216586_11833</name>
</gene>
<dbReference type="Proteomes" id="UP000243518">
    <property type="component" value="Unassembled WGS sequence"/>
</dbReference>
<dbReference type="InterPro" id="IPR039793">
    <property type="entry name" value="UROS/Hem4"/>
</dbReference>
<dbReference type="Gene3D" id="3.40.50.10090">
    <property type="match status" value="2"/>
</dbReference>
<proteinExistence type="predicted"/>
<dbReference type="GO" id="GO:0004852">
    <property type="term" value="F:uroporphyrinogen-III synthase activity"/>
    <property type="evidence" value="ECO:0007669"/>
    <property type="project" value="InterPro"/>
</dbReference>
<dbReference type="SUPFAM" id="SSF69618">
    <property type="entry name" value="HemD-like"/>
    <property type="match status" value="1"/>
</dbReference>
<protein>
    <submittedName>
        <fullName evidence="2">Uroporphyrinogen-III synthase</fullName>
    </submittedName>
</protein>
<dbReference type="Pfam" id="PF02602">
    <property type="entry name" value="HEM4"/>
    <property type="match status" value="1"/>
</dbReference>
<sequence>MSRPYRCMGRGRMGAWSLLFRFSFVGWLRTMWALHHSESEMPMTIEDKPLAGRRIAVPESRELDLFADMLIKRGADVLRCPLVSIHDAPDPQPVLAWMRELIEQPFDQVILLTGEGLRRMLALAERQGDGLRDAFVAALGPIPKLTRGPKPGAALRKVGLRPDRVAVAPTTEGVIETLKGENLLGVRIGVQLYGTDPNTRLIDFLTGAGAQVKTVAPYIYADDVEDAQVDRLIDALLAVEVDAIAFTSATQVRRLLQIAKRRDDGEAMLLSALERIKVAAVGPVVADELRERGINVDLMPESSFFMKPLVRELVKVLG</sequence>